<dbReference type="Pfam" id="PF07555">
    <property type="entry name" value="NAGidase"/>
    <property type="match status" value="1"/>
</dbReference>
<dbReference type="Pfam" id="PF00754">
    <property type="entry name" value="F5_F8_type_C"/>
    <property type="match status" value="1"/>
</dbReference>
<dbReference type="InterPro" id="IPR017853">
    <property type="entry name" value="GH"/>
</dbReference>
<evidence type="ECO:0000313" key="6">
    <source>
        <dbReference type="EMBL" id="QED46894.1"/>
    </source>
</evidence>
<dbReference type="PROSITE" id="PS52009">
    <property type="entry name" value="GH84"/>
    <property type="match status" value="1"/>
</dbReference>
<proteinExistence type="inferred from homology"/>
<feature type="active site" description="Proton donor" evidence="3">
    <location>
        <position position="308"/>
    </location>
</feature>
<dbReference type="Gene3D" id="3.30.379.10">
    <property type="entry name" value="Chitobiase/beta-hexosaminidase domain 2-like"/>
    <property type="match status" value="1"/>
</dbReference>
<protein>
    <submittedName>
        <fullName evidence="6">Beta-N-acetylhexosaminidase</fullName>
    </submittedName>
</protein>
<comment type="similarity">
    <text evidence="3">Belongs to the glycosyl hydrolase 84 family.</text>
</comment>
<dbReference type="Proteomes" id="UP000321555">
    <property type="component" value="Chromosome"/>
</dbReference>
<dbReference type="GO" id="GO:1901135">
    <property type="term" value="P:carbohydrate derivative metabolic process"/>
    <property type="evidence" value="ECO:0007669"/>
    <property type="project" value="UniProtKB-ARBA"/>
</dbReference>
<dbReference type="PANTHER" id="PTHR13170:SF16">
    <property type="entry name" value="PROTEIN O-GLCNACASE"/>
    <property type="match status" value="1"/>
</dbReference>
<keyword evidence="1 3" id="KW-0378">Hydrolase</keyword>
<dbReference type="InterPro" id="IPR029018">
    <property type="entry name" value="Hex-like_dom2"/>
</dbReference>
<sequence length="768" mass="86495">MAKRKLFSKAIISVCLVTGLVIPLDMQKTSAQEGNEKYVFTVSPTPKLIENIGNGFPLSPKVGLVTEYGTDQSAIEEVKAALKKAGVKTIVESDINAPLLNAPVIIWLGEFSDEAELKVIKDSTGVDDLTVTKKEEYVVTSIHGEESKKHIVISGKDETGTYYGTKTFKQMIIEREGTDWIPEVEIHDWPTMPTRGAIEGFYGDPWSHEDRLSQLDFYGEHKMNSYIYAPKDDPYHRDKWKEPYPQEKIKEIEQLVKTAHKNHVTFTFAISPGNTITYSSDSDLQALINKAQAMWDVGVRSFALYLDDIDPNLRSPEDRAMFGKDANPPAAAQAYLLNRFNDQFIKKHEGAERLITVPTDYYQAGTTPYRKRFAELVQPDIVVQWTGIGVVAPTITTADADKIHGIFKHDLLIWDNYPVNDYDRNRLFLAPLVGRDAGLTPEHGVIGLTANPMNEAEASKIPLFTVADYTWNPEAYNPDDSLEKSLNEFAGAAYEPLKLFVESSYSISLNNYKEPISEKLKPLMEQFWSEYEAKNGQAAADALIQEFTKLKNAPSQLRNTMENQNFLDEIDPYLNKMELYGVAGEAAIKMALAEQENDTQTAEELRTLLQNTMKEMEKFPQKLSLGVIPTFLENVIYGVNLAEGKTATASSSEVSWLTPNLAVDGNNNTRWASLYTDNQWISVDLGQLYSINKVVLNWESAYGKQYKIQVSQDGSQWTDVYTELNSNGGIDEIKFPSTDARYVRMLGVKRSTSWGYSLYEFKVFNSHN</sequence>
<dbReference type="Pfam" id="PF21774">
    <property type="entry name" value="NagJ_C"/>
    <property type="match status" value="1"/>
</dbReference>
<reference evidence="7" key="1">
    <citation type="submission" date="2019-08" db="EMBL/GenBank/DDBJ databases">
        <authorList>
            <person name="Zheng X."/>
        </authorList>
    </citation>
    <scope>NUCLEOTIDE SEQUENCE [LARGE SCALE GENOMIC DNA]</scope>
    <source>
        <strain evidence="7">FJAT-25496</strain>
    </source>
</reference>
<feature type="domain" description="GH84" evidence="5">
    <location>
        <begin position="193"/>
        <end position="474"/>
    </location>
</feature>
<evidence type="ECO:0000259" key="4">
    <source>
        <dbReference type="PROSITE" id="PS50022"/>
    </source>
</evidence>
<dbReference type="InterPro" id="IPR015882">
    <property type="entry name" value="HEX_bac_N"/>
</dbReference>
<dbReference type="GO" id="GO:0005975">
    <property type="term" value="P:carbohydrate metabolic process"/>
    <property type="evidence" value="ECO:0007669"/>
    <property type="project" value="UniProtKB-ARBA"/>
</dbReference>
<dbReference type="SUPFAM" id="SSF51445">
    <property type="entry name" value="(Trans)glycosidases"/>
    <property type="match status" value="1"/>
</dbReference>
<dbReference type="PANTHER" id="PTHR13170">
    <property type="entry name" value="O-GLCNACASE"/>
    <property type="match status" value="1"/>
</dbReference>
<dbReference type="InterPro" id="IPR051822">
    <property type="entry name" value="Glycosyl_Hydrolase_84"/>
</dbReference>
<dbReference type="SUPFAM" id="SSF55545">
    <property type="entry name" value="beta-N-acetylhexosaminidase-like domain"/>
    <property type="match status" value="1"/>
</dbReference>
<dbReference type="KEGG" id="bda:FSZ17_06215"/>
<dbReference type="InterPro" id="IPR011496">
    <property type="entry name" value="O-GlcNAcase_cat"/>
</dbReference>
<evidence type="ECO:0000313" key="7">
    <source>
        <dbReference type="Proteomes" id="UP000321555"/>
    </source>
</evidence>
<dbReference type="STRING" id="1742359.GCA_001439625_04122"/>
<dbReference type="AlphaFoldDB" id="A0A5B8Z1K2"/>
<dbReference type="GO" id="GO:0015929">
    <property type="term" value="F:hexosaminidase activity"/>
    <property type="evidence" value="ECO:0007669"/>
    <property type="project" value="UniProtKB-ARBA"/>
</dbReference>
<dbReference type="SUPFAM" id="SSF140657">
    <property type="entry name" value="Hyaluronidase post-catalytic domain-like"/>
    <property type="match status" value="1"/>
</dbReference>
<dbReference type="OrthoDB" id="9760892at2"/>
<evidence type="ECO:0000256" key="1">
    <source>
        <dbReference type="ARBA" id="ARBA00022801"/>
    </source>
</evidence>
<accession>A0A5B8Z1K2</accession>
<dbReference type="PROSITE" id="PS50022">
    <property type="entry name" value="FA58C_3"/>
    <property type="match status" value="1"/>
</dbReference>
<dbReference type="Gene3D" id="2.60.120.260">
    <property type="entry name" value="Galactose-binding domain-like"/>
    <property type="match status" value="1"/>
</dbReference>
<dbReference type="Pfam" id="PF02838">
    <property type="entry name" value="Glyco_hydro_20b"/>
    <property type="match status" value="1"/>
</dbReference>
<dbReference type="InterPro" id="IPR008979">
    <property type="entry name" value="Galactose-bd-like_sf"/>
</dbReference>
<dbReference type="RefSeq" id="WP_057775096.1">
    <property type="nucleotide sequence ID" value="NZ_CP042593.1"/>
</dbReference>
<dbReference type="InterPro" id="IPR049019">
    <property type="entry name" value="NagJ-like_helical"/>
</dbReference>
<evidence type="ECO:0000259" key="5">
    <source>
        <dbReference type="PROSITE" id="PS52009"/>
    </source>
</evidence>
<keyword evidence="7" id="KW-1185">Reference proteome</keyword>
<evidence type="ECO:0000256" key="3">
    <source>
        <dbReference type="PROSITE-ProRule" id="PRU01353"/>
    </source>
</evidence>
<name>A0A5B8Z1K2_CYTDA</name>
<dbReference type="SUPFAM" id="SSF49785">
    <property type="entry name" value="Galactose-binding domain-like"/>
    <property type="match status" value="1"/>
</dbReference>
<evidence type="ECO:0000256" key="2">
    <source>
        <dbReference type="ARBA" id="ARBA00023295"/>
    </source>
</evidence>
<dbReference type="Gene3D" id="1.20.58.460">
    <property type="entry name" value="Hyaluronidase post-catalytic domain-like"/>
    <property type="match status" value="1"/>
</dbReference>
<dbReference type="Gene3D" id="3.20.20.80">
    <property type="entry name" value="Glycosidases"/>
    <property type="match status" value="1"/>
</dbReference>
<keyword evidence="2 3" id="KW-0326">Glycosidase</keyword>
<gene>
    <name evidence="6" type="ORF">FSZ17_06215</name>
</gene>
<organism evidence="6 7">
    <name type="scientific">Cytobacillus dafuensis</name>
    <name type="common">Bacillus dafuensis</name>
    <dbReference type="NCBI Taxonomy" id="1742359"/>
    <lineage>
        <taxon>Bacteria</taxon>
        <taxon>Bacillati</taxon>
        <taxon>Bacillota</taxon>
        <taxon>Bacilli</taxon>
        <taxon>Bacillales</taxon>
        <taxon>Bacillaceae</taxon>
        <taxon>Cytobacillus</taxon>
    </lineage>
</organism>
<dbReference type="InterPro" id="IPR000421">
    <property type="entry name" value="FA58C"/>
</dbReference>
<dbReference type="EMBL" id="CP042593">
    <property type="protein sequence ID" value="QED46894.1"/>
    <property type="molecule type" value="Genomic_DNA"/>
</dbReference>
<feature type="domain" description="F5/8 type C" evidence="4">
    <location>
        <begin position="634"/>
        <end position="766"/>
    </location>
</feature>